<dbReference type="EMBL" id="LXQD01000054">
    <property type="protein sequence ID" value="RCJ40167.1"/>
    <property type="molecule type" value="Genomic_DNA"/>
</dbReference>
<dbReference type="PANTHER" id="PTHR12677:SF59">
    <property type="entry name" value="GOLGI APPARATUS MEMBRANE PROTEIN TVP38-RELATED"/>
    <property type="match status" value="1"/>
</dbReference>
<accession>A0A367RU92</accession>
<dbReference type="Proteomes" id="UP000252107">
    <property type="component" value="Unassembled WGS sequence"/>
</dbReference>
<dbReference type="PANTHER" id="PTHR12677">
    <property type="entry name" value="GOLGI APPARATUS MEMBRANE PROTEIN TVP38-RELATED"/>
    <property type="match status" value="1"/>
</dbReference>
<evidence type="ECO:0000256" key="2">
    <source>
        <dbReference type="ARBA" id="ARBA00022475"/>
    </source>
</evidence>
<organism evidence="8 9">
    <name type="scientific">Nostoc minutum NIES-26</name>
    <dbReference type="NCBI Taxonomy" id="1844469"/>
    <lineage>
        <taxon>Bacteria</taxon>
        <taxon>Bacillati</taxon>
        <taxon>Cyanobacteriota</taxon>
        <taxon>Cyanophyceae</taxon>
        <taxon>Nostocales</taxon>
        <taxon>Nostocaceae</taxon>
        <taxon>Nostoc</taxon>
    </lineage>
</organism>
<keyword evidence="9" id="KW-1185">Reference proteome</keyword>
<dbReference type="GO" id="GO:0005886">
    <property type="term" value="C:plasma membrane"/>
    <property type="evidence" value="ECO:0007669"/>
    <property type="project" value="UniProtKB-SubCell"/>
</dbReference>
<feature type="transmembrane region" description="Helical" evidence="6">
    <location>
        <begin position="68"/>
        <end position="88"/>
    </location>
</feature>
<reference evidence="8" key="1">
    <citation type="submission" date="2016-04" db="EMBL/GenBank/DDBJ databases">
        <authorList>
            <person name="Tabuchi Yagui T.R."/>
        </authorList>
    </citation>
    <scope>NUCLEOTIDE SEQUENCE [LARGE SCALE GENOMIC DNA]</scope>
    <source>
        <strain evidence="8">NIES-26</strain>
    </source>
</reference>
<evidence type="ECO:0000313" key="8">
    <source>
        <dbReference type="EMBL" id="RCJ40167.1"/>
    </source>
</evidence>
<comment type="caution">
    <text evidence="8">The sequence shown here is derived from an EMBL/GenBank/DDBJ whole genome shotgun (WGS) entry which is preliminary data.</text>
</comment>
<feature type="transmembrane region" description="Helical" evidence="6">
    <location>
        <begin position="186"/>
        <end position="203"/>
    </location>
</feature>
<dbReference type="InterPro" id="IPR015414">
    <property type="entry name" value="TMEM64"/>
</dbReference>
<dbReference type="Pfam" id="PF09335">
    <property type="entry name" value="VTT_dom"/>
    <property type="match status" value="1"/>
</dbReference>
<gene>
    <name evidence="8" type="ORF">A6770_10465</name>
</gene>
<name>A0A367RU92_9NOSO</name>
<dbReference type="AlphaFoldDB" id="A0A367RU92"/>
<evidence type="ECO:0000256" key="1">
    <source>
        <dbReference type="ARBA" id="ARBA00004651"/>
    </source>
</evidence>
<evidence type="ECO:0000256" key="6">
    <source>
        <dbReference type="RuleBase" id="RU366058"/>
    </source>
</evidence>
<comment type="similarity">
    <text evidence="6">Belongs to the TVP38/TMEM64 family.</text>
</comment>
<evidence type="ECO:0000256" key="4">
    <source>
        <dbReference type="ARBA" id="ARBA00022989"/>
    </source>
</evidence>
<evidence type="ECO:0000256" key="3">
    <source>
        <dbReference type="ARBA" id="ARBA00022692"/>
    </source>
</evidence>
<feature type="transmembrane region" description="Helical" evidence="6">
    <location>
        <begin position="223"/>
        <end position="243"/>
    </location>
</feature>
<sequence>MKNQLITYKIIPRNWWKLFQVGVLTLIILAIAYLLNTDLAWAQTSTNNPNFFNPQAILRNALQWIDSLGTVGAIAFIALYIIATVAFLPGSILTLGAGVVFGILWGSLYVFIGATLGATAAFLVGRYLARGWVAKKIADNQKFAAIDRAVGQQGLKIVLLTRLSPIFPFNLLNYAFGITGVSLKDYFIGSVGMIPGTIMYVYIGSLASDLAMIGTEAQPTNPTVQWTIRIVGLIATVAVTVYVTRIARKALENETIKN</sequence>
<evidence type="ECO:0000256" key="5">
    <source>
        <dbReference type="ARBA" id="ARBA00023136"/>
    </source>
</evidence>
<dbReference type="InterPro" id="IPR032816">
    <property type="entry name" value="VTT_dom"/>
</dbReference>
<feature type="transmembrane region" description="Helical" evidence="6">
    <location>
        <begin position="15"/>
        <end position="35"/>
    </location>
</feature>
<keyword evidence="4 6" id="KW-1133">Transmembrane helix</keyword>
<comment type="subcellular location">
    <subcellularLocation>
        <location evidence="1 6">Cell membrane</location>
        <topology evidence="1 6">Multi-pass membrane protein</topology>
    </subcellularLocation>
</comment>
<keyword evidence="5 6" id="KW-0472">Membrane</keyword>
<evidence type="ECO:0000259" key="7">
    <source>
        <dbReference type="Pfam" id="PF09335"/>
    </source>
</evidence>
<feature type="domain" description="VTT" evidence="7">
    <location>
        <begin position="88"/>
        <end position="205"/>
    </location>
</feature>
<evidence type="ECO:0000313" key="9">
    <source>
        <dbReference type="Proteomes" id="UP000252107"/>
    </source>
</evidence>
<proteinExistence type="inferred from homology"/>
<keyword evidence="2 6" id="KW-1003">Cell membrane</keyword>
<keyword evidence="3 6" id="KW-0812">Transmembrane</keyword>
<feature type="transmembrane region" description="Helical" evidence="6">
    <location>
        <begin position="108"/>
        <end position="129"/>
    </location>
</feature>
<protein>
    <recommendedName>
        <fullName evidence="6">TVP38/TMEM64 family membrane protein</fullName>
    </recommendedName>
</protein>